<sequence>MLCENTMSWHQNNNVELFLLLKHKFLVKFTYLKTLQLLSKFNPQYLSQTIRLLINPSG</sequence>
<organism evidence="1 2">
    <name type="scientific">Paramecium octaurelia</name>
    <dbReference type="NCBI Taxonomy" id="43137"/>
    <lineage>
        <taxon>Eukaryota</taxon>
        <taxon>Sar</taxon>
        <taxon>Alveolata</taxon>
        <taxon>Ciliophora</taxon>
        <taxon>Intramacronucleata</taxon>
        <taxon>Oligohymenophorea</taxon>
        <taxon>Peniculida</taxon>
        <taxon>Parameciidae</taxon>
        <taxon>Paramecium</taxon>
    </lineage>
</organism>
<comment type="caution">
    <text evidence="1">The sequence shown here is derived from an EMBL/GenBank/DDBJ whole genome shotgun (WGS) entry which is preliminary data.</text>
</comment>
<name>A0A8S1VFW5_PAROT</name>
<reference evidence="1" key="1">
    <citation type="submission" date="2021-01" db="EMBL/GenBank/DDBJ databases">
        <authorList>
            <consortium name="Genoscope - CEA"/>
            <person name="William W."/>
        </authorList>
    </citation>
    <scope>NUCLEOTIDE SEQUENCE</scope>
</reference>
<dbReference type="EMBL" id="CAJJDP010000063">
    <property type="protein sequence ID" value="CAD8174582.1"/>
    <property type="molecule type" value="Genomic_DNA"/>
</dbReference>
<dbReference type="Proteomes" id="UP000683925">
    <property type="component" value="Unassembled WGS sequence"/>
</dbReference>
<dbReference type="AlphaFoldDB" id="A0A8S1VFW5"/>
<proteinExistence type="predicted"/>
<evidence type="ECO:0000313" key="1">
    <source>
        <dbReference type="EMBL" id="CAD8174582.1"/>
    </source>
</evidence>
<keyword evidence="2" id="KW-1185">Reference proteome</keyword>
<gene>
    <name evidence="1" type="ORF">POCTA_138.1.T0640055</name>
</gene>
<accession>A0A8S1VFW5</accession>
<evidence type="ECO:0000313" key="2">
    <source>
        <dbReference type="Proteomes" id="UP000683925"/>
    </source>
</evidence>
<protein>
    <submittedName>
        <fullName evidence="1">Uncharacterized protein</fullName>
    </submittedName>
</protein>